<dbReference type="Gene3D" id="3.30.1330.10">
    <property type="entry name" value="PurM-like, N-terminal domain"/>
    <property type="match status" value="1"/>
</dbReference>
<keyword evidence="2" id="KW-0418">Kinase</keyword>
<evidence type="ECO:0000313" key="2">
    <source>
        <dbReference type="EMBL" id="SET24240.1"/>
    </source>
</evidence>
<dbReference type="Pfam" id="PF00586">
    <property type="entry name" value="AIRS"/>
    <property type="match status" value="1"/>
</dbReference>
<dbReference type="InterPro" id="IPR036921">
    <property type="entry name" value="PurM-like_N_sf"/>
</dbReference>
<dbReference type="InterPro" id="IPR016188">
    <property type="entry name" value="PurM-like_N"/>
</dbReference>
<dbReference type="OrthoDB" id="9805740at2"/>
<dbReference type="GO" id="GO:0016301">
    <property type="term" value="F:kinase activity"/>
    <property type="evidence" value="ECO:0007669"/>
    <property type="project" value="UniProtKB-KW"/>
</dbReference>
<organism evidence="2 3">
    <name type="scientific">Natronincola peptidivorans</name>
    <dbReference type="NCBI Taxonomy" id="426128"/>
    <lineage>
        <taxon>Bacteria</taxon>
        <taxon>Bacillati</taxon>
        <taxon>Bacillota</taxon>
        <taxon>Clostridia</taxon>
        <taxon>Peptostreptococcales</taxon>
        <taxon>Natronincolaceae</taxon>
        <taxon>Natronincola</taxon>
    </lineage>
</organism>
<protein>
    <submittedName>
        <fullName evidence="2">Alpha-ribazole kinase</fullName>
    </submittedName>
</protein>
<dbReference type="AlphaFoldDB" id="A0A1I0CX53"/>
<dbReference type="RefSeq" id="WP_090442547.1">
    <property type="nucleotide sequence ID" value="NZ_FOHU01000006.1"/>
</dbReference>
<gene>
    <name evidence="2" type="ORF">SAMN05660297_01804</name>
</gene>
<name>A0A1I0CX53_9FIRM</name>
<dbReference type="EMBL" id="FOHU01000006">
    <property type="protein sequence ID" value="SET24240.1"/>
    <property type="molecule type" value="Genomic_DNA"/>
</dbReference>
<proteinExistence type="predicted"/>
<keyword evidence="2" id="KW-0808">Transferase</keyword>
<feature type="domain" description="PurM-like N-terminal" evidence="1">
    <location>
        <begin position="15"/>
        <end position="123"/>
    </location>
</feature>
<dbReference type="Proteomes" id="UP000199568">
    <property type="component" value="Unassembled WGS sequence"/>
</dbReference>
<evidence type="ECO:0000313" key="3">
    <source>
        <dbReference type="Proteomes" id="UP000199568"/>
    </source>
</evidence>
<accession>A0A1I0CX53</accession>
<sequence length="252" mass="27467">MRVKRFRDLTLIEETPNKLLVIACDSCGAVGNKERDIVKVPPEVVGYYTARVALMEVLSVGAEIITVIDTLSVEMEPTGKGIIKGIEALLKEASIDTVFLNGSTEENFATCQTAMGITVIGAVEKEKLKANTSKQGDIVALLGAPKLGNEISYPTDEEICSIGDIKKLSSLKEVKEIYPVGSKGILYEADYLAKSNKCSFKKKENHQIDINKSAGPATVVIFTIEADKLSFVEEKLKRSLQIIGELIEGERQ</sequence>
<dbReference type="STRING" id="426128.SAMN05660297_01804"/>
<keyword evidence="3" id="KW-1185">Reference proteome</keyword>
<reference evidence="2 3" key="1">
    <citation type="submission" date="2016-10" db="EMBL/GenBank/DDBJ databases">
        <authorList>
            <person name="de Groot N.N."/>
        </authorList>
    </citation>
    <scope>NUCLEOTIDE SEQUENCE [LARGE SCALE GENOMIC DNA]</scope>
    <source>
        <strain evidence="2 3">DSM 18979</strain>
    </source>
</reference>
<evidence type="ECO:0000259" key="1">
    <source>
        <dbReference type="Pfam" id="PF00586"/>
    </source>
</evidence>